<organism evidence="1">
    <name type="scientific">marine sediment metagenome</name>
    <dbReference type="NCBI Taxonomy" id="412755"/>
    <lineage>
        <taxon>unclassified sequences</taxon>
        <taxon>metagenomes</taxon>
        <taxon>ecological metagenomes</taxon>
    </lineage>
</organism>
<dbReference type="EMBL" id="LAZR01055855">
    <property type="protein sequence ID" value="KKK75459.1"/>
    <property type="molecule type" value="Genomic_DNA"/>
</dbReference>
<evidence type="ECO:0000313" key="1">
    <source>
        <dbReference type="EMBL" id="KKK75459.1"/>
    </source>
</evidence>
<accession>A0A0F9AAG0</accession>
<proteinExistence type="predicted"/>
<feature type="non-terminal residue" evidence="1">
    <location>
        <position position="1"/>
    </location>
</feature>
<comment type="caution">
    <text evidence="1">The sequence shown here is derived from an EMBL/GenBank/DDBJ whole genome shotgun (WGS) entry which is preliminary data.</text>
</comment>
<reference evidence="1" key="1">
    <citation type="journal article" date="2015" name="Nature">
        <title>Complex archaea that bridge the gap between prokaryotes and eukaryotes.</title>
        <authorList>
            <person name="Spang A."/>
            <person name="Saw J.H."/>
            <person name="Jorgensen S.L."/>
            <person name="Zaremba-Niedzwiedzka K."/>
            <person name="Martijn J."/>
            <person name="Lind A.E."/>
            <person name="van Eijk R."/>
            <person name="Schleper C."/>
            <person name="Guy L."/>
            <person name="Ettema T.J."/>
        </authorList>
    </citation>
    <scope>NUCLEOTIDE SEQUENCE</scope>
</reference>
<gene>
    <name evidence="1" type="ORF">LCGC14_2873510</name>
</gene>
<dbReference type="AlphaFoldDB" id="A0A0F9AAG0"/>
<sequence length="82" mass="9662">IIRDELRYFYNFLFKDSPDITDIWSAYEDMEIKTRNRKITPMTSLRDVDPAGFLKYVKETNKSPDARSNAVLMSLIRKRGQA</sequence>
<protein>
    <submittedName>
        <fullName evidence="1">Uncharacterized protein</fullName>
    </submittedName>
</protein>
<name>A0A0F9AAG0_9ZZZZ</name>